<organism evidence="2 3">
    <name type="scientific">Ranitomeya imitator</name>
    <name type="common">mimic poison frog</name>
    <dbReference type="NCBI Taxonomy" id="111125"/>
    <lineage>
        <taxon>Eukaryota</taxon>
        <taxon>Metazoa</taxon>
        <taxon>Chordata</taxon>
        <taxon>Craniata</taxon>
        <taxon>Vertebrata</taxon>
        <taxon>Euteleostomi</taxon>
        <taxon>Amphibia</taxon>
        <taxon>Batrachia</taxon>
        <taxon>Anura</taxon>
        <taxon>Neobatrachia</taxon>
        <taxon>Hyloidea</taxon>
        <taxon>Dendrobatidae</taxon>
        <taxon>Dendrobatinae</taxon>
        <taxon>Ranitomeya</taxon>
    </lineage>
</organism>
<keyword evidence="3" id="KW-1185">Reference proteome</keyword>
<reference evidence="2" key="1">
    <citation type="submission" date="2023-07" db="EMBL/GenBank/DDBJ databases">
        <authorList>
            <person name="Stuckert A."/>
        </authorList>
    </citation>
    <scope>NUCLEOTIDE SEQUENCE</scope>
</reference>
<evidence type="ECO:0000313" key="3">
    <source>
        <dbReference type="Proteomes" id="UP001176940"/>
    </source>
</evidence>
<name>A0ABN9M5C0_9NEOB</name>
<dbReference type="Proteomes" id="UP001176940">
    <property type="component" value="Unassembled WGS sequence"/>
</dbReference>
<dbReference type="Pfam" id="PF07145">
    <property type="entry name" value="PAM2"/>
    <property type="match status" value="1"/>
</dbReference>
<gene>
    <name evidence="2" type="ORF">RIMI_LOCUS16751026</name>
</gene>
<sequence length="208" mass="22155">MVVSLPDRQSRLLSLVKGWGAGVTLYAVSAGKGMGGTLYAKCPAGDDFPRIEFGVSEVIDVDAALIGNSDYSISSTLNPQAPEFILSLQPRTQKSPDDLLPRKQCNCDAVDGQYPDAALPTAVAMQTVTVHPRRESGKRRKKGPPGYYSYLEGVGDGPVETLVNGGMPPPQDPAVSAQTKPELGDETRGHRRPPRGLVTARSPPWTSA</sequence>
<dbReference type="EMBL" id="CAUEEQ010047392">
    <property type="protein sequence ID" value="CAJ0959284.1"/>
    <property type="molecule type" value="Genomic_DNA"/>
</dbReference>
<proteinExistence type="predicted"/>
<protein>
    <submittedName>
        <fullName evidence="2">Uncharacterized protein</fullName>
    </submittedName>
</protein>
<evidence type="ECO:0000313" key="2">
    <source>
        <dbReference type="EMBL" id="CAJ0959284.1"/>
    </source>
</evidence>
<accession>A0ABN9M5C0</accession>
<feature type="region of interest" description="Disordered" evidence="1">
    <location>
        <begin position="131"/>
        <end position="208"/>
    </location>
</feature>
<comment type="caution">
    <text evidence="2">The sequence shown here is derived from an EMBL/GenBank/DDBJ whole genome shotgun (WGS) entry which is preliminary data.</text>
</comment>
<evidence type="ECO:0000256" key="1">
    <source>
        <dbReference type="SAM" id="MobiDB-lite"/>
    </source>
</evidence>
<dbReference type="InterPro" id="IPR009818">
    <property type="entry name" value="PAM2_motif"/>
</dbReference>